<dbReference type="Proteomes" id="UP000654918">
    <property type="component" value="Unassembled WGS sequence"/>
</dbReference>
<gene>
    <name evidence="1" type="ORF">CPLU01_14076</name>
</gene>
<sequence length="88" mass="9920">MANPRRYSVAAEDALSDVGSLVDYPLQPWTVSVGAEGQEASCLGFTWKAVSITRFSRNVTAKRLVLQQVEWRMAWSGVDQSMRKRQMI</sequence>
<evidence type="ECO:0000313" key="2">
    <source>
        <dbReference type="Proteomes" id="UP000654918"/>
    </source>
</evidence>
<protein>
    <submittedName>
        <fullName evidence="1">Uncharacterized protein</fullName>
    </submittedName>
</protein>
<proteinExistence type="predicted"/>
<organism evidence="1 2">
    <name type="scientific">Colletotrichum plurivorum</name>
    <dbReference type="NCBI Taxonomy" id="2175906"/>
    <lineage>
        <taxon>Eukaryota</taxon>
        <taxon>Fungi</taxon>
        <taxon>Dikarya</taxon>
        <taxon>Ascomycota</taxon>
        <taxon>Pezizomycotina</taxon>
        <taxon>Sordariomycetes</taxon>
        <taxon>Hypocreomycetidae</taxon>
        <taxon>Glomerellales</taxon>
        <taxon>Glomerellaceae</taxon>
        <taxon>Colletotrichum</taxon>
        <taxon>Colletotrichum orchidearum species complex</taxon>
    </lineage>
</organism>
<accession>A0A8H6JN74</accession>
<evidence type="ECO:0000313" key="1">
    <source>
        <dbReference type="EMBL" id="KAF6815648.1"/>
    </source>
</evidence>
<dbReference type="AlphaFoldDB" id="A0A8H6JN74"/>
<comment type="caution">
    <text evidence="1">The sequence shown here is derived from an EMBL/GenBank/DDBJ whole genome shotgun (WGS) entry which is preliminary data.</text>
</comment>
<dbReference type="EMBL" id="WIGO01000352">
    <property type="protein sequence ID" value="KAF6815648.1"/>
    <property type="molecule type" value="Genomic_DNA"/>
</dbReference>
<keyword evidence="2" id="KW-1185">Reference proteome</keyword>
<name>A0A8H6JN74_9PEZI</name>
<reference evidence="1" key="1">
    <citation type="journal article" date="2020" name="Phytopathology">
        <title>Genome Sequence Resources of Colletotrichum truncatum, C. plurivorum, C. musicola, and C. sojae: Four Species Pathogenic to Soybean (Glycine max).</title>
        <authorList>
            <person name="Rogerio F."/>
            <person name="Boufleur T.R."/>
            <person name="Ciampi-Guillardi M."/>
            <person name="Sukno S.A."/>
            <person name="Thon M.R."/>
            <person name="Massola Junior N.S."/>
            <person name="Baroncelli R."/>
        </authorList>
    </citation>
    <scope>NUCLEOTIDE SEQUENCE</scope>
    <source>
        <strain evidence="1">LFN00145</strain>
    </source>
</reference>